<sequence length="371" mass="41360">MRTEKLLVVFVFLGVMYSCSSDENNSNGDNTNQNPGFEYFASSSNYFWKDFVTLCNAEELYDTGLPVTDLYGFAVSGNDIYQGAEARFRTVYSGNDHYLNFGGCVLKNNTILYSDTGEGTAVRYVAVKGSDVYYLSMHMSEVTGQPVAPKLWKNGVMQYELIGPYNGNWSTANPWTFDLCVVGTDVYVGGWQSNGGSSFTTQCGYWKNGNFIQVTYGQDPAVFAKSKLKVTENGDVYFMTGFSVGGLRYQSKIFKNGVEFPITYEGVRSVFFDFDISGTDLYIVGTDIDESNNSTKTIWKNGTPIYFSFPENNYEEMTKISISDNRVFTGSYSSYNMTIWELNPAAGSLAKVGSKSEPYGVGLTQLYVRKK</sequence>
<dbReference type="PROSITE" id="PS51257">
    <property type="entry name" value="PROKAR_LIPOPROTEIN"/>
    <property type="match status" value="1"/>
</dbReference>
<protein>
    <submittedName>
        <fullName evidence="1">Uncharacterized protein</fullName>
    </submittedName>
</protein>
<evidence type="ECO:0000313" key="2">
    <source>
        <dbReference type="Proteomes" id="UP000199354"/>
    </source>
</evidence>
<name>A0A1G5JFZ1_9FLAO</name>
<organism evidence="1 2">
    <name type="scientific">Flavobacterium caeni</name>
    <dbReference type="NCBI Taxonomy" id="490189"/>
    <lineage>
        <taxon>Bacteria</taxon>
        <taxon>Pseudomonadati</taxon>
        <taxon>Bacteroidota</taxon>
        <taxon>Flavobacteriia</taxon>
        <taxon>Flavobacteriales</taxon>
        <taxon>Flavobacteriaceae</taxon>
        <taxon>Flavobacterium</taxon>
    </lineage>
</organism>
<dbReference type="STRING" id="490189.SAMN02927903_02686"/>
<proteinExistence type="predicted"/>
<keyword evidence="2" id="KW-1185">Reference proteome</keyword>
<dbReference type="AlphaFoldDB" id="A0A1G5JFZ1"/>
<dbReference type="Proteomes" id="UP000199354">
    <property type="component" value="Unassembled WGS sequence"/>
</dbReference>
<gene>
    <name evidence="1" type="ORF">SAMN02927903_02686</name>
</gene>
<dbReference type="OrthoDB" id="948245at2"/>
<accession>A0A1G5JFZ1</accession>
<reference evidence="1 2" key="1">
    <citation type="submission" date="2016-10" db="EMBL/GenBank/DDBJ databases">
        <authorList>
            <person name="de Groot N.N."/>
        </authorList>
    </citation>
    <scope>NUCLEOTIDE SEQUENCE [LARGE SCALE GENOMIC DNA]</scope>
    <source>
        <strain evidence="1 2">CGMCC 1.7031</strain>
    </source>
</reference>
<evidence type="ECO:0000313" key="1">
    <source>
        <dbReference type="EMBL" id="SCY87276.1"/>
    </source>
</evidence>
<dbReference type="RefSeq" id="WP_091145029.1">
    <property type="nucleotide sequence ID" value="NZ_FMVF01000014.1"/>
</dbReference>
<dbReference type="EMBL" id="FMVF01000014">
    <property type="protein sequence ID" value="SCY87276.1"/>
    <property type="molecule type" value="Genomic_DNA"/>
</dbReference>